<dbReference type="RefSeq" id="XP_062743109.1">
    <property type="nucleotide sequence ID" value="XM_062889591.1"/>
</dbReference>
<sequence length="222" mass="25052">MHNTIVALQSRKKVDGSQGPCSQHLFSGLEDWQLVSKFMSHNNTKQLLTDVPNSQAALSTQLLWSKVIALSLSPGPLNKSPSQPLFNQLDPFESLPSFIPIPLHHQLKLTTNYTPSIRTNKSTTHNNKPKWTPTSPTPPSPPKTRRRENSPLRLLLLLLLLLLFLLPTTTKILAQPTTTPTKPPTSALITIPHHLHPPSMLYPPKRRRRTRRTAFQQRWGFG</sequence>
<feature type="transmembrane region" description="Helical" evidence="2">
    <location>
        <begin position="154"/>
        <end position="174"/>
    </location>
</feature>
<proteinExistence type="predicted"/>
<comment type="caution">
    <text evidence="3">The sequence shown here is derived from an EMBL/GenBank/DDBJ whole genome shotgun (WGS) entry which is preliminary data.</text>
</comment>
<keyword evidence="4" id="KW-1185">Reference proteome</keyword>
<reference evidence="3 4" key="1">
    <citation type="journal article" date="2023" name="bioRxiv">
        <title>High-quality genome assemblies of four members of thePodospora anserinaspecies complex.</title>
        <authorList>
            <person name="Ament-Velasquez S.L."/>
            <person name="Vogan A.A."/>
            <person name="Wallerman O."/>
            <person name="Hartmann F."/>
            <person name="Gautier V."/>
            <person name="Silar P."/>
            <person name="Giraud T."/>
            <person name="Johannesson H."/>
        </authorList>
    </citation>
    <scope>NUCLEOTIDE SEQUENCE [LARGE SCALE GENOMIC DNA]</scope>
    <source>
        <strain evidence="3 4">CBS 415.72m</strain>
    </source>
</reference>
<name>A0ABR0GEH6_9PEZI</name>
<feature type="compositionally biased region" description="Polar residues" evidence="1">
    <location>
        <begin position="116"/>
        <end position="126"/>
    </location>
</feature>
<evidence type="ECO:0000313" key="3">
    <source>
        <dbReference type="EMBL" id="KAK4654134.1"/>
    </source>
</evidence>
<evidence type="ECO:0000313" key="4">
    <source>
        <dbReference type="Proteomes" id="UP001323405"/>
    </source>
</evidence>
<evidence type="ECO:0000256" key="2">
    <source>
        <dbReference type="SAM" id="Phobius"/>
    </source>
</evidence>
<dbReference type="Proteomes" id="UP001323405">
    <property type="component" value="Unassembled WGS sequence"/>
</dbReference>
<organism evidence="3 4">
    <name type="scientific">Podospora pseudocomata</name>
    <dbReference type="NCBI Taxonomy" id="2093779"/>
    <lineage>
        <taxon>Eukaryota</taxon>
        <taxon>Fungi</taxon>
        <taxon>Dikarya</taxon>
        <taxon>Ascomycota</taxon>
        <taxon>Pezizomycotina</taxon>
        <taxon>Sordariomycetes</taxon>
        <taxon>Sordariomycetidae</taxon>
        <taxon>Sordariales</taxon>
        <taxon>Podosporaceae</taxon>
        <taxon>Podospora</taxon>
    </lineage>
</organism>
<feature type="region of interest" description="Disordered" evidence="1">
    <location>
        <begin position="116"/>
        <end position="147"/>
    </location>
</feature>
<keyword evidence="2" id="KW-0812">Transmembrane</keyword>
<gene>
    <name evidence="3" type="ORF">QC762_401337</name>
</gene>
<accession>A0ABR0GEH6</accession>
<dbReference type="EMBL" id="JAFFHA010000006">
    <property type="protein sequence ID" value="KAK4654134.1"/>
    <property type="molecule type" value="Genomic_DNA"/>
</dbReference>
<protein>
    <submittedName>
        <fullName evidence="3">Uncharacterized protein</fullName>
    </submittedName>
</protein>
<dbReference type="GeneID" id="87909498"/>
<keyword evidence="2" id="KW-0472">Membrane</keyword>
<keyword evidence="2" id="KW-1133">Transmembrane helix</keyword>
<evidence type="ECO:0000256" key="1">
    <source>
        <dbReference type="SAM" id="MobiDB-lite"/>
    </source>
</evidence>